<evidence type="ECO:0000256" key="8">
    <source>
        <dbReference type="ARBA" id="ARBA00023328"/>
    </source>
</evidence>
<feature type="domain" description="Post-SET" evidence="13">
    <location>
        <begin position="624"/>
        <end position="640"/>
    </location>
</feature>
<evidence type="ECO:0000259" key="12">
    <source>
        <dbReference type="PROSITE" id="PS50867"/>
    </source>
</evidence>
<evidence type="ECO:0000256" key="7">
    <source>
        <dbReference type="ARBA" id="ARBA00022833"/>
    </source>
</evidence>
<dbReference type="SMART" id="SM00298">
    <property type="entry name" value="CHROMO"/>
    <property type="match status" value="1"/>
</dbReference>
<dbReference type="Gene3D" id="2.170.270.10">
    <property type="entry name" value="SET domain"/>
    <property type="match status" value="1"/>
</dbReference>
<feature type="domain" description="SET" evidence="11">
    <location>
        <begin position="495"/>
        <end position="612"/>
    </location>
</feature>
<dbReference type="Gene3D" id="2.40.50.40">
    <property type="match status" value="1"/>
</dbReference>
<dbReference type="InterPro" id="IPR000953">
    <property type="entry name" value="Chromo/chromo_shadow_dom"/>
</dbReference>
<dbReference type="GO" id="GO:0005634">
    <property type="term" value="C:nucleus"/>
    <property type="evidence" value="ECO:0007669"/>
    <property type="project" value="InterPro"/>
</dbReference>
<dbReference type="InterPro" id="IPR001214">
    <property type="entry name" value="SET_dom"/>
</dbReference>
<dbReference type="Proteomes" id="UP001175271">
    <property type="component" value="Unassembled WGS sequence"/>
</dbReference>
<dbReference type="Pfam" id="PF05033">
    <property type="entry name" value="Pre-SET"/>
    <property type="match status" value="1"/>
</dbReference>
<name>A0AA39I4P9_9BILA</name>
<evidence type="ECO:0000256" key="6">
    <source>
        <dbReference type="ARBA" id="ARBA00022723"/>
    </source>
</evidence>
<dbReference type="PROSITE" id="PS50867">
    <property type="entry name" value="PRE_SET"/>
    <property type="match status" value="1"/>
</dbReference>
<protein>
    <recommendedName>
        <fullName evidence="16">Histone-lysine N-methyltransferase</fullName>
    </recommendedName>
</protein>
<evidence type="ECO:0000256" key="2">
    <source>
        <dbReference type="ARBA" id="ARBA00022454"/>
    </source>
</evidence>
<dbReference type="InterPro" id="IPR050973">
    <property type="entry name" value="H3K9_Histone-Lys_N-MTase"/>
</dbReference>
<keyword evidence="5" id="KW-0949">S-adenosyl-L-methionine</keyword>
<evidence type="ECO:0000259" key="13">
    <source>
        <dbReference type="PROSITE" id="PS50868"/>
    </source>
</evidence>
<evidence type="ECO:0000313" key="15">
    <source>
        <dbReference type="Proteomes" id="UP001175271"/>
    </source>
</evidence>
<dbReference type="InterPro" id="IPR007728">
    <property type="entry name" value="Pre-SET_dom"/>
</dbReference>
<comment type="subcellular location">
    <subcellularLocation>
        <location evidence="1">Chromosome</location>
        <location evidence="1">Centromere</location>
    </subcellularLocation>
</comment>
<dbReference type="GO" id="GO:0042054">
    <property type="term" value="F:histone methyltransferase activity"/>
    <property type="evidence" value="ECO:0007669"/>
    <property type="project" value="InterPro"/>
</dbReference>
<evidence type="ECO:0000256" key="3">
    <source>
        <dbReference type="ARBA" id="ARBA00022603"/>
    </source>
</evidence>
<evidence type="ECO:0000256" key="4">
    <source>
        <dbReference type="ARBA" id="ARBA00022679"/>
    </source>
</evidence>
<dbReference type="SUPFAM" id="SSF82199">
    <property type="entry name" value="SET domain"/>
    <property type="match status" value="1"/>
</dbReference>
<dbReference type="PANTHER" id="PTHR46223">
    <property type="entry name" value="HISTONE-LYSINE N-METHYLTRANSFERASE SUV39H"/>
    <property type="match status" value="1"/>
</dbReference>
<sequence>MFQRVPYLTRQISYCGSADSSLPFATTYPLITLLTTECSHSDRYGYHSKPQADGHSIRKRSGREGALRAINSIELLQSEAKDGRPRASKAARRSKTELTSAVASKAETLDPSSAEIETLRKIINDRAEELYPMNGGIPAFSTYAELKAIAKRMTKRLQAEMSQGHVETLRKAVKRRIANCERLSSYSSEVAWNKPGLTIQSKFMQCLNKYIKKDGKHLDTIYKLRFQAVDENGAPYGHLRANCSTANPNEIDFAVPGGNVDYSKKKLNNDSTEFEVERILDIQSVLLPSSKSTTFQAGKSHSTMYLVKWVNYPMDDCTWQHAKDFQQTDMLKSFKTRENALAALSERYNLKMPERNEGFHLSKEYRALNLFERQVNEVCRKFGQGPLYIENWVDKTTHPKNFEFVLESTFSEKAKTVLEKCDLRGACHCQDPECSTEELCCRRKKSPSAHAYRRNGLRLDKVSNYKDVTIWECCCTCICKLSKCSNKILQRGRQIPLLLFKTKEKKWGLYAVEKILKGTFICEYVGHVMTREEAVERNHPRYAFDLGDNGIAGMTTDAENSGNEGRFVNHSCDPNAAAIRAYVDFDSLDYHRIGYFAIKDISAGEEITIDYFVGAKKSKSSNTSGLRCLCGAKKCRGMFGC</sequence>
<dbReference type="InterPro" id="IPR046341">
    <property type="entry name" value="SET_dom_sf"/>
</dbReference>
<dbReference type="InterPro" id="IPR023780">
    <property type="entry name" value="Chromo_domain"/>
</dbReference>
<accession>A0AA39I4P9</accession>
<feature type="domain" description="Pre-SET" evidence="12">
    <location>
        <begin position="425"/>
        <end position="492"/>
    </location>
</feature>
<proteinExistence type="predicted"/>
<dbReference type="Pfam" id="PF00385">
    <property type="entry name" value="Chromo"/>
    <property type="match status" value="1"/>
</dbReference>
<dbReference type="PROSITE" id="PS50013">
    <property type="entry name" value="CHROMO_2"/>
    <property type="match status" value="1"/>
</dbReference>
<dbReference type="Pfam" id="PF00856">
    <property type="entry name" value="SET"/>
    <property type="match status" value="1"/>
</dbReference>
<keyword evidence="4" id="KW-0808">Transferase</keyword>
<organism evidence="14 15">
    <name type="scientific">Steinernema hermaphroditum</name>
    <dbReference type="NCBI Taxonomy" id="289476"/>
    <lineage>
        <taxon>Eukaryota</taxon>
        <taxon>Metazoa</taxon>
        <taxon>Ecdysozoa</taxon>
        <taxon>Nematoda</taxon>
        <taxon>Chromadorea</taxon>
        <taxon>Rhabditida</taxon>
        <taxon>Tylenchina</taxon>
        <taxon>Panagrolaimomorpha</taxon>
        <taxon>Strongyloidoidea</taxon>
        <taxon>Steinernematidae</taxon>
        <taxon>Steinernema</taxon>
    </lineage>
</organism>
<keyword evidence="7" id="KW-0862">Zinc</keyword>
<dbReference type="InterPro" id="IPR003616">
    <property type="entry name" value="Post-SET_dom"/>
</dbReference>
<evidence type="ECO:0000256" key="1">
    <source>
        <dbReference type="ARBA" id="ARBA00004584"/>
    </source>
</evidence>
<dbReference type="GO" id="GO:0032259">
    <property type="term" value="P:methylation"/>
    <property type="evidence" value="ECO:0007669"/>
    <property type="project" value="UniProtKB-KW"/>
</dbReference>
<keyword evidence="3" id="KW-0489">Methyltransferase</keyword>
<dbReference type="InterPro" id="IPR016197">
    <property type="entry name" value="Chromo-like_dom_sf"/>
</dbReference>
<dbReference type="PROSITE" id="PS50280">
    <property type="entry name" value="SET"/>
    <property type="match status" value="1"/>
</dbReference>
<comment type="caution">
    <text evidence="14">The sequence shown here is derived from an EMBL/GenBank/DDBJ whole genome shotgun (WGS) entry which is preliminary data.</text>
</comment>
<dbReference type="GO" id="GO:0008270">
    <property type="term" value="F:zinc ion binding"/>
    <property type="evidence" value="ECO:0007669"/>
    <property type="project" value="InterPro"/>
</dbReference>
<evidence type="ECO:0000256" key="9">
    <source>
        <dbReference type="SAM" id="MobiDB-lite"/>
    </source>
</evidence>
<feature type="region of interest" description="Disordered" evidence="9">
    <location>
        <begin position="79"/>
        <end position="107"/>
    </location>
</feature>
<dbReference type="SMART" id="SM00317">
    <property type="entry name" value="SET"/>
    <property type="match status" value="1"/>
</dbReference>
<evidence type="ECO:0000259" key="11">
    <source>
        <dbReference type="PROSITE" id="PS50280"/>
    </source>
</evidence>
<reference evidence="14" key="1">
    <citation type="submission" date="2023-06" db="EMBL/GenBank/DDBJ databases">
        <title>Genomic analysis of the entomopathogenic nematode Steinernema hermaphroditum.</title>
        <authorList>
            <person name="Schwarz E.M."/>
            <person name="Heppert J.K."/>
            <person name="Baniya A."/>
            <person name="Schwartz H.T."/>
            <person name="Tan C.-H."/>
            <person name="Antoshechkin I."/>
            <person name="Sternberg P.W."/>
            <person name="Goodrich-Blair H."/>
            <person name="Dillman A.R."/>
        </authorList>
    </citation>
    <scope>NUCLEOTIDE SEQUENCE</scope>
    <source>
        <strain evidence="14">PS9179</strain>
        <tissue evidence="14">Whole animal</tissue>
    </source>
</reference>
<evidence type="ECO:0000259" key="10">
    <source>
        <dbReference type="PROSITE" id="PS50013"/>
    </source>
</evidence>
<keyword evidence="8" id="KW-0137">Centromere</keyword>
<dbReference type="AlphaFoldDB" id="A0AA39I4P9"/>
<dbReference type="SUPFAM" id="SSF54160">
    <property type="entry name" value="Chromo domain-like"/>
    <property type="match status" value="1"/>
</dbReference>
<feature type="domain" description="Chromo" evidence="10">
    <location>
        <begin position="274"/>
        <end position="346"/>
    </location>
</feature>
<dbReference type="PROSITE" id="PS50868">
    <property type="entry name" value="POST_SET"/>
    <property type="match status" value="1"/>
</dbReference>
<keyword evidence="2" id="KW-0158">Chromosome</keyword>
<gene>
    <name evidence="14" type="ORF">QR680_012476</name>
</gene>
<evidence type="ECO:0000256" key="5">
    <source>
        <dbReference type="ARBA" id="ARBA00022691"/>
    </source>
</evidence>
<dbReference type="PANTHER" id="PTHR46223:SF3">
    <property type="entry name" value="HISTONE-LYSINE N-METHYLTRANSFERASE SET-23"/>
    <property type="match status" value="1"/>
</dbReference>
<keyword evidence="6" id="KW-0479">Metal-binding</keyword>
<evidence type="ECO:0008006" key="16">
    <source>
        <dbReference type="Google" id="ProtNLM"/>
    </source>
</evidence>
<dbReference type="GO" id="GO:0000775">
    <property type="term" value="C:chromosome, centromeric region"/>
    <property type="evidence" value="ECO:0007669"/>
    <property type="project" value="UniProtKB-SubCell"/>
</dbReference>
<dbReference type="EMBL" id="JAUCMV010000002">
    <property type="protein sequence ID" value="KAK0416427.1"/>
    <property type="molecule type" value="Genomic_DNA"/>
</dbReference>
<evidence type="ECO:0000313" key="14">
    <source>
        <dbReference type="EMBL" id="KAK0416427.1"/>
    </source>
</evidence>
<keyword evidence="15" id="KW-1185">Reference proteome</keyword>